<evidence type="ECO:0000256" key="4">
    <source>
        <dbReference type="ARBA" id="ARBA00022777"/>
    </source>
</evidence>
<evidence type="ECO:0000256" key="3">
    <source>
        <dbReference type="ARBA" id="ARBA00022741"/>
    </source>
</evidence>
<dbReference type="GO" id="GO:0016301">
    <property type="term" value="F:kinase activity"/>
    <property type="evidence" value="ECO:0007669"/>
    <property type="project" value="UniProtKB-KW"/>
</dbReference>
<dbReference type="Gene3D" id="3.40.50.10840">
    <property type="entry name" value="Putative sugar-binding, N-terminal domain"/>
    <property type="match status" value="1"/>
</dbReference>
<dbReference type="Pfam" id="PF07005">
    <property type="entry name" value="SBD_N"/>
    <property type="match status" value="1"/>
</dbReference>
<gene>
    <name evidence="9" type="ORF">C8P69_104276</name>
</gene>
<organism evidence="9 10">
    <name type="scientific">Phreatobacter oligotrophus</name>
    <dbReference type="NCBI Taxonomy" id="1122261"/>
    <lineage>
        <taxon>Bacteria</taxon>
        <taxon>Pseudomonadati</taxon>
        <taxon>Pseudomonadota</taxon>
        <taxon>Alphaproteobacteria</taxon>
        <taxon>Hyphomicrobiales</taxon>
        <taxon>Phreatobacteraceae</taxon>
        <taxon>Phreatobacter</taxon>
    </lineage>
</organism>
<dbReference type="EMBL" id="PZZL01000004">
    <property type="protein sequence ID" value="PTM57226.1"/>
    <property type="molecule type" value="Genomic_DNA"/>
</dbReference>
<dbReference type="GO" id="GO:0005524">
    <property type="term" value="F:ATP binding"/>
    <property type="evidence" value="ECO:0007669"/>
    <property type="project" value="UniProtKB-KW"/>
</dbReference>
<dbReference type="OrthoDB" id="9778478at2"/>
<evidence type="ECO:0000256" key="6">
    <source>
        <dbReference type="ARBA" id="ARBA00023277"/>
    </source>
</evidence>
<keyword evidence="2" id="KW-0808">Transferase</keyword>
<dbReference type="AlphaFoldDB" id="A0A2T4Z5R0"/>
<dbReference type="SUPFAM" id="SSF142764">
    <property type="entry name" value="YgbK-like"/>
    <property type="match status" value="1"/>
</dbReference>
<evidence type="ECO:0000256" key="2">
    <source>
        <dbReference type="ARBA" id="ARBA00022679"/>
    </source>
</evidence>
<dbReference type="InterPro" id="IPR042213">
    <property type="entry name" value="NBD_C_sf"/>
</dbReference>
<name>A0A2T4Z5R0_9HYPH</name>
<dbReference type="InterPro" id="IPR031475">
    <property type="entry name" value="NBD_C"/>
</dbReference>
<sequence length="382" mass="38748">MTALARDAVPEPRAAFAAIRMIADDMTGALDTAAAFAGLASPLRVGIAVQDSRSLVLDIGTRERARKDAATAAQAAAALLAPAPGRLSFFKVDSLLRGHAGAELAAVLATTRFDRVIIAPALPEQGRRTRSGRQVWIQGGTWTPTGEDLGAALAAAGHPVARLGSANLPDRGISLFDAETPAHLDRIVANVLAAGGSLLWVGSAGLARALARTVVGAPCPDLRWEGPLLGLIGTDHAVTAAQLEAVASLRREATDSAGIIALLAQSDAAFVTTALPAGTPRPAARATIAARFASLVAAVPQPATLLVSGGETLRALLPALDATGLDVLGELQPGIALSRLTEGRWRGTTVISKSGAFGEPGLFADLAARASSAPTSAGKIPS</sequence>
<protein>
    <submittedName>
        <fullName evidence="9">Uncharacterized protein YgbK (DUF1537 family)</fullName>
    </submittedName>
</protein>
<keyword evidence="6" id="KW-0119">Carbohydrate metabolism</keyword>
<feature type="domain" description="Four-carbon acid sugar kinase N-terminal" evidence="7">
    <location>
        <begin position="21"/>
        <end position="136"/>
    </location>
</feature>
<dbReference type="RefSeq" id="WP_108177083.1">
    <property type="nucleotide sequence ID" value="NZ_PZZL01000004.1"/>
</dbReference>
<evidence type="ECO:0000256" key="1">
    <source>
        <dbReference type="ARBA" id="ARBA00005715"/>
    </source>
</evidence>
<dbReference type="Proteomes" id="UP000241808">
    <property type="component" value="Unassembled WGS sequence"/>
</dbReference>
<reference evidence="9 10" key="1">
    <citation type="submission" date="2018-04" db="EMBL/GenBank/DDBJ databases">
        <title>Genomic Encyclopedia of Archaeal and Bacterial Type Strains, Phase II (KMG-II): from individual species to whole genera.</title>
        <authorList>
            <person name="Goeker M."/>
        </authorList>
    </citation>
    <scope>NUCLEOTIDE SEQUENCE [LARGE SCALE GENOMIC DNA]</scope>
    <source>
        <strain evidence="9 10">DSM 25521</strain>
    </source>
</reference>
<accession>A0A2T4Z5R0</accession>
<keyword evidence="4" id="KW-0418">Kinase</keyword>
<keyword evidence="10" id="KW-1185">Reference proteome</keyword>
<evidence type="ECO:0000313" key="10">
    <source>
        <dbReference type="Proteomes" id="UP000241808"/>
    </source>
</evidence>
<dbReference type="Gene3D" id="3.40.980.20">
    <property type="entry name" value="Four-carbon acid sugar kinase, nucleotide binding domain"/>
    <property type="match status" value="1"/>
</dbReference>
<keyword evidence="5" id="KW-0067">ATP-binding</keyword>
<comment type="similarity">
    <text evidence="1">Belongs to the four-carbon acid sugar kinase family.</text>
</comment>
<evidence type="ECO:0000259" key="7">
    <source>
        <dbReference type="Pfam" id="PF07005"/>
    </source>
</evidence>
<comment type="caution">
    <text evidence="9">The sequence shown here is derived from an EMBL/GenBank/DDBJ whole genome shotgun (WGS) entry which is preliminary data.</text>
</comment>
<evidence type="ECO:0000313" key="9">
    <source>
        <dbReference type="EMBL" id="PTM57226.1"/>
    </source>
</evidence>
<evidence type="ECO:0000259" key="8">
    <source>
        <dbReference type="Pfam" id="PF17042"/>
    </source>
</evidence>
<keyword evidence="3" id="KW-0547">Nucleotide-binding</keyword>
<dbReference type="InterPro" id="IPR010737">
    <property type="entry name" value="4-carb_acid_sugar_kinase_N"/>
</dbReference>
<dbReference type="Pfam" id="PF17042">
    <property type="entry name" value="NBD_C"/>
    <property type="match status" value="1"/>
</dbReference>
<feature type="domain" description="Four-carbon acid sugar kinase nucleotide binding" evidence="8">
    <location>
        <begin position="242"/>
        <end position="362"/>
    </location>
</feature>
<dbReference type="InterPro" id="IPR037051">
    <property type="entry name" value="4-carb_acid_sugar_kinase_N_sf"/>
</dbReference>
<proteinExistence type="inferred from homology"/>
<evidence type="ECO:0000256" key="5">
    <source>
        <dbReference type="ARBA" id="ARBA00022840"/>
    </source>
</evidence>